<dbReference type="InterPro" id="IPR031704">
    <property type="entry name" value="Glyco_hydro_36_N"/>
</dbReference>
<dbReference type="InterPro" id="IPR038417">
    <property type="entry name" value="Alpga-gal_N_sf"/>
</dbReference>
<evidence type="ECO:0000256" key="4">
    <source>
        <dbReference type="ARBA" id="ARBA00022801"/>
    </source>
</evidence>
<feature type="active site" description="Nucleophile" evidence="7">
    <location>
        <position position="479"/>
    </location>
</feature>
<dbReference type="Gene3D" id="2.60.40.1180">
    <property type="entry name" value="Golgi alpha-mannosidase II"/>
    <property type="match status" value="1"/>
</dbReference>
<sequence>MMIHISENEKLFYLGNDHFGYAMEVVKEGYLAHVYWGKSVRPSSLHRVLQYRGRSAVSPRPVPEDPSFSPDTLPQEYPAYGAGDFRNPAFQIRQPDGSTVTALKYRAYRITQGKPELQGLPAVYAEAEDGAQTLEIELLDELIGLRVFLSYTVIPAFNALFRSVRYENGGELELVLQRALSMSVDMPHAEYELLHLSGAHLRERHMHQRRLEPGALVLESRRGASGHQHNPFAALLAPGSTEDAGEVFGFSLVYSGSFAIQAEVDQFLTTRLSMGINPLGFGWQLQPGESFQTPEVVMVYSDQGLGGMSQTYHRLYRDRLCRGVYRDRERPVLINNWEATYFDFNEEKLLTIAKAGAELGMELFVLDDGWFGTRDHDRSSLGDWTVHRDKLPYGLKGLAEQVESFGMSFGLWFEPEMVSPDSELYRSHPDWCLHVPQRKRTESRHQLVLDLSRSDVCDYIVESVSDILASAPISYVKWDFNRNLTEIGSALLPPERQAETAHRYMLGLYDVLERITQRFPDVLFESCAGGGGRFDPGMLFYMPQVWTSDNSDAISRLYIQYGTSMVYPAVTMGAHVSAVPNHQVGRNTPLDIRGHAAMSGNFGYELDLTTLSSAEKEEVREQIMLYKELRPLIQFGDFYRLMSPFEHREAAWMFVSRDKQEAAVFYFQIEADTAGPLRKLRLKGLDPMKDYAAIGSEDEVYGGDHLMGIGVSLPYLHGDYRSILFRFRQAGG</sequence>
<dbReference type="InterPro" id="IPR013785">
    <property type="entry name" value="Aldolase_TIM"/>
</dbReference>
<comment type="caution">
    <text evidence="10">The sequence shown here is derived from an EMBL/GenBank/DDBJ whole genome shotgun (WGS) entry which is preliminary data.</text>
</comment>
<dbReference type="Proteomes" id="UP000565468">
    <property type="component" value="Unassembled WGS sequence"/>
</dbReference>
<gene>
    <name evidence="10" type="ORF">HII30_11665</name>
</gene>
<feature type="domain" description="Glycosyl hydrolase family 36 C-terminal" evidence="8">
    <location>
        <begin position="649"/>
        <end position="727"/>
    </location>
</feature>
<dbReference type="PANTHER" id="PTHR43053:SF3">
    <property type="entry name" value="ALPHA-GALACTOSIDASE C-RELATED"/>
    <property type="match status" value="1"/>
</dbReference>
<dbReference type="Pfam" id="PF16874">
    <property type="entry name" value="Glyco_hydro_36C"/>
    <property type="match status" value="1"/>
</dbReference>
<dbReference type="GO" id="GO:0016052">
    <property type="term" value="P:carbohydrate catabolic process"/>
    <property type="evidence" value="ECO:0007669"/>
    <property type="project" value="InterPro"/>
</dbReference>
<dbReference type="Pfam" id="PF02065">
    <property type="entry name" value="Melibiase"/>
    <property type="match status" value="1"/>
</dbReference>
<dbReference type="SUPFAM" id="SSF51445">
    <property type="entry name" value="(Trans)glycosidases"/>
    <property type="match status" value="1"/>
</dbReference>
<dbReference type="CDD" id="cd14791">
    <property type="entry name" value="GH36"/>
    <property type="match status" value="1"/>
</dbReference>
<dbReference type="Gene3D" id="3.20.20.70">
    <property type="entry name" value="Aldolase class I"/>
    <property type="match status" value="1"/>
</dbReference>
<evidence type="ECO:0000256" key="3">
    <source>
        <dbReference type="ARBA" id="ARBA00012755"/>
    </source>
</evidence>
<proteinExistence type="inferred from homology"/>
<dbReference type="AlphaFoldDB" id="A0A848M839"/>
<reference evidence="10 11" key="1">
    <citation type="submission" date="2020-04" db="EMBL/GenBank/DDBJ databases">
        <title>Paenibacillus algicola sp. nov., a novel marine bacterium producing alginate lyase.</title>
        <authorList>
            <person name="Huang H."/>
        </authorList>
    </citation>
    <scope>NUCLEOTIDE SEQUENCE [LARGE SCALE GENOMIC DNA]</scope>
    <source>
        <strain evidence="10 11">L7-75</strain>
    </source>
</reference>
<dbReference type="RefSeq" id="WP_169505212.1">
    <property type="nucleotide sequence ID" value="NZ_JABBPN010000009.1"/>
</dbReference>
<evidence type="ECO:0000256" key="5">
    <source>
        <dbReference type="ARBA" id="ARBA00023295"/>
    </source>
</evidence>
<evidence type="ECO:0000256" key="6">
    <source>
        <dbReference type="PIRNR" id="PIRNR005536"/>
    </source>
</evidence>
<evidence type="ECO:0000256" key="1">
    <source>
        <dbReference type="ARBA" id="ARBA00001255"/>
    </source>
</evidence>
<dbReference type="Pfam" id="PF16875">
    <property type="entry name" value="Glyco_hydro_36N"/>
    <property type="match status" value="1"/>
</dbReference>
<dbReference type="PANTHER" id="PTHR43053">
    <property type="entry name" value="GLYCOSIDASE FAMILY 31"/>
    <property type="match status" value="1"/>
</dbReference>
<dbReference type="EMBL" id="JABBPN010000009">
    <property type="protein sequence ID" value="NMO96429.1"/>
    <property type="molecule type" value="Genomic_DNA"/>
</dbReference>
<dbReference type="PRINTS" id="PR00743">
    <property type="entry name" value="GLHYDRLASE36"/>
</dbReference>
<evidence type="ECO:0000259" key="8">
    <source>
        <dbReference type="Pfam" id="PF16874"/>
    </source>
</evidence>
<dbReference type="InterPro" id="IPR000111">
    <property type="entry name" value="Glyco_hydro_27/36_CS"/>
</dbReference>
<evidence type="ECO:0000259" key="9">
    <source>
        <dbReference type="Pfam" id="PF16875"/>
    </source>
</evidence>
<name>A0A848M839_PAELE</name>
<comment type="catalytic activity">
    <reaction evidence="1 6">
        <text>Hydrolysis of terminal, non-reducing alpha-D-galactose residues in alpha-D-galactosides, including galactose oligosaccharides, galactomannans and galactolipids.</text>
        <dbReference type="EC" id="3.2.1.22"/>
    </reaction>
</comment>
<accession>A0A848M839</accession>
<dbReference type="Gene3D" id="2.70.98.60">
    <property type="entry name" value="alpha-galactosidase from lactobacil brevis"/>
    <property type="match status" value="1"/>
</dbReference>
<keyword evidence="11" id="KW-1185">Reference proteome</keyword>
<evidence type="ECO:0000256" key="2">
    <source>
        <dbReference type="ARBA" id="ARBA00006202"/>
    </source>
</evidence>
<dbReference type="InterPro" id="IPR002252">
    <property type="entry name" value="Glyco_hydro_36"/>
</dbReference>
<organism evidence="10 11">
    <name type="scientific">Paenibacillus lemnae</name>
    <dbReference type="NCBI Taxonomy" id="1330551"/>
    <lineage>
        <taxon>Bacteria</taxon>
        <taxon>Bacillati</taxon>
        <taxon>Bacillota</taxon>
        <taxon>Bacilli</taxon>
        <taxon>Bacillales</taxon>
        <taxon>Paenibacillaceae</taxon>
        <taxon>Paenibacillus</taxon>
    </lineage>
</organism>
<keyword evidence="5 6" id="KW-0326">Glycosidase</keyword>
<dbReference type="PIRSF" id="PIRSF005536">
    <property type="entry name" value="Agal"/>
    <property type="match status" value="1"/>
</dbReference>
<protein>
    <recommendedName>
        <fullName evidence="3 6">Alpha-galactosidase</fullName>
        <ecNumber evidence="3 6">3.2.1.22</ecNumber>
    </recommendedName>
</protein>
<dbReference type="GO" id="GO:0004557">
    <property type="term" value="F:alpha-galactosidase activity"/>
    <property type="evidence" value="ECO:0007669"/>
    <property type="project" value="UniProtKB-UniRule"/>
</dbReference>
<keyword evidence="4 6" id="KW-0378">Hydrolase</keyword>
<dbReference type="InterPro" id="IPR013780">
    <property type="entry name" value="Glyco_hydro_b"/>
</dbReference>
<comment type="similarity">
    <text evidence="2">Belongs to the glycosyl hydrolase 36 family.</text>
</comment>
<dbReference type="EC" id="3.2.1.22" evidence="3 6"/>
<dbReference type="FunFam" id="3.20.20.70:FF:000118">
    <property type="entry name" value="Alpha-galactosidase"/>
    <property type="match status" value="1"/>
</dbReference>
<evidence type="ECO:0000313" key="11">
    <source>
        <dbReference type="Proteomes" id="UP000565468"/>
    </source>
</evidence>
<dbReference type="InterPro" id="IPR017853">
    <property type="entry name" value="GH"/>
</dbReference>
<feature type="domain" description="Glycosyl hydrolase family 36 N-terminal" evidence="9">
    <location>
        <begin position="29"/>
        <end position="286"/>
    </location>
</feature>
<dbReference type="InterPro" id="IPR031705">
    <property type="entry name" value="Glyco_hydro_36_C"/>
</dbReference>
<evidence type="ECO:0000313" key="10">
    <source>
        <dbReference type="EMBL" id="NMO96429.1"/>
    </source>
</evidence>
<dbReference type="PROSITE" id="PS00512">
    <property type="entry name" value="ALPHA_GALACTOSIDASE"/>
    <property type="match status" value="1"/>
</dbReference>
<feature type="active site" description="Proton donor" evidence="7">
    <location>
        <position position="549"/>
    </location>
</feature>
<dbReference type="InterPro" id="IPR050985">
    <property type="entry name" value="Alpha-glycosidase_related"/>
</dbReference>
<evidence type="ECO:0000256" key="7">
    <source>
        <dbReference type="PIRSR" id="PIRSR005536-1"/>
    </source>
</evidence>